<accession>A0A8S1J350</accession>
<protein>
    <submittedName>
        <fullName evidence="2">Uncharacterized protein</fullName>
    </submittedName>
</protein>
<gene>
    <name evidence="2" type="ORF">OSTQU699_LOCUS5957</name>
</gene>
<proteinExistence type="predicted"/>
<evidence type="ECO:0000313" key="3">
    <source>
        <dbReference type="Proteomes" id="UP000708148"/>
    </source>
</evidence>
<dbReference type="Proteomes" id="UP000708148">
    <property type="component" value="Unassembled WGS sequence"/>
</dbReference>
<feature type="region of interest" description="Disordered" evidence="1">
    <location>
        <begin position="38"/>
        <end position="81"/>
    </location>
</feature>
<evidence type="ECO:0000313" key="2">
    <source>
        <dbReference type="EMBL" id="CAD7700598.1"/>
    </source>
</evidence>
<sequence>MSALMKLSQFVTPSLGAVVAGRCLRSRAGPCLARPLHAMRGRSEGPSQDERQFAHDIADDDSGRSRWGVRVDEMPPPNGSTEAIGECDWDAAMVNVVHLIGNTGRDVNLLNFNSGYIKGEVPLAVNGAKDKTHWYSLTNICASVGQ</sequence>
<organism evidence="2 3">
    <name type="scientific">Ostreobium quekettii</name>
    <dbReference type="NCBI Taxonomy" id="121088"/>
    <lineage>
        <taxon>Eukaryota</taxon>
        <taxon>Viridiplantae</taxon>
        <taxon>Chlorophyta</taxon>
        <taxon>core chlorophytes</taxon>
        <taxon>Ulvophyceae</taxon>
        <taxon>TCBD clade</taxon>
        <taxon>Bryopsidales</taxon>
        <taxon>Ostreobineae</taxon>
        <taxon>Ostreobiaceae</taxon>
        <taxon>Ostreobium</taxon>
    </lineage>
</organism>
<feature type="compositionally biased region" description="Basic and acidic residues" evidence="1">
    <location>
        <begin position="48"/>
        <end position="73"/>
    </location>
</feature>
<keyword evidence="3" id="KW-1185">Reference proteome</keyword>
<name>A0A8S1J350_9CHLO</name>
<dbReference type="EMBL" id="CAJHUC010001304">
    <property type="protein sequence ID" value="CAD7700598.1"/>
    <property type="molecule type" value="Genomic_DNA"/>
</dbReference>
<evidence type="ECO:0000256" key="1">
    <source>
        <dbReference type="SAM" id="MobiDB-lite"/>
    </source>
</evidence>
<dbReference type="AlphaFoldDB" id="A0A8S1J350"/>
<comment type="caution">
    <text evidence="2">The sequence shown here is derived from an EMBL/GenBank/DDBJ whole genome shotgun (WGS) entry which is preliminary data.</text>
</comment>
<reference evidence="2" key="1">
    <citation type="submission" date="2020-12" db="EMBL/GenBank/DDBJ databases">
        <authorList>
            <person name="Iha C."/>
        </authorList>
    </citation>
    <scope>NUCLEOTIDE SEQUENCE</scope>
</reference>